<protein>
    <submittedName>
        <fullName evidence="1">Uncharacterized protein</fullName>
    </submittedName>
</protein>
<gene>
    <name evidence="1" type="ORF">ACFO3E_16280</name>
</gene>
<dbReference type="EMBL" id="JBHSFZ010000058">
    <property type="protein sequence ID" value="MFC4595718.1"/>
    <property type="molecule type" value="Genomic_DNA"/>
</dbReference>
<evidence type="ECO:0000313" key="2">
    <source>
        <dbReference type="Proteomes" id="UP001595957"/>
    </source>
</evidence>
<accession>A0ABV9F319</accession>
<name>A0ABV9F319_9SPHN</name>
<sequence length="88" mass="9570">MTGQTHEDIQAIADTVVEMEEELEVSGYVTLEEAELLRLKTLLHEWVDSVAGVVATPALGRVTLIHRHGRKSSIASADLPFMLSTPAS</sequence>
<comment type="caution">
    <text evidence="1">The sequence shown here is derived from an EMBL/GenBank/DDBJ whole genome shotgun (WGS) entry which is preliminary data.</text>
</comment>
<organism evidence="1 2">
    <name type="scientific">Sphingobium tyrosinilyticum</name>
    <dbReference type="NCBI Taxonomy" id="2715436"/>
    <lineage>
        <taxon>Bacteria</taxon>
        <taxon>Pseudomonadati</taxon>
        <taxon>Pseudomonadota</taxon>
        <taxon>Alphaproteobacteria</taxon>
        <taxon>Sphingomonadales</taxon>
        <taxon>Sphingomonadaceae</taxon>
        <taxon>Sphingobium</taxon>
    </lineage>
</organism>
<evidence type="ECO:0000313" key="1">
    <source>
        <dbReference type="EMBL" id="MFC4595718.1"/>
    </source>
</evidence>
<dbReference type="Proteomes" id="UP001595957">
    <property type="component" value="Unassembled WGS sequence"/>
</dbReference>
<dbReference type="RefSeq" id="WP_380806249.1">
    <property type="nucleotide sequence ID" value="NZ_JBHSFZ010000058.1"/>
</dbReference>
<proteinExistence type="predicted"/>
<reference evidence="2" key="1">
    <citation type="journal article" date="2019" name="Int. J. Syst. Evol. Microbiol.">
        <title>The Global Catalogue of Microorganisms (GCM) 10K type strain sequencing project: providing services to taxonomists for standard genome sequencing and annotation.</title>
        <authorList>
            <consortium name="The Broad Institute Genomics Platform"/>
            <consortium name="The Broad Institute Genome Sequencing Center for Infectious Disease"/>
            <person name="Wu L."/>
            <person name="Ma J."/>
        </authorList>
    </citation>
    <scope>NUCLEOTIDE SEQUENCE [LARGE SCALE GENOMIC DNA]</scope>
    <source>
        <strain evidence="2">NBRC 103632</strain>
    </source>
</reference>
<keyword evidence="2" id="KW-1185">Reference proteome</keyword>